<sequence length="228" mass="24422">MSRQGTRVIGWICTFMIVLGLTTACSSNAGNDGTSQAVGAQNEGTDTGMGRQGMMQMQNAPDQPDRQMDFMAKVVAIEGTKVTIQKANFQPGQGGERARQSQGDGNKPSNQTGNEQSASATSGDQPAPNDMKEGEGDGSEKQGQRSRGMGGGMTFEEDTSVIQIAADTPIYTMTRQDEKMAYEKIQANDLKADEMITVWLKSGTTDQAEYVVIRGEFGPREDQATGTN</sequence>
<dbReference type="Proteomes" id="UP000190188">
    <property type="component" value="Unassembled WGS sequence"/>
</dbReference>
<feature type="region of interest" description="Disordered" evidence="1">
    <location>
        <begin position="32"/>
        <end position="64"/>
    </location>
</feature>
<organism evidence="3 4">
    <name type="scientific">Paenibacillus selenitireducens</name>
    <dbReference type="NCBI Taxonomy" id="1324314"/>
    <lineage>
        <taxon>Bacteria</taxon>
        <taxon>Bacillati</taxon>
        <taxon>Bacillota</taxon>
        <taxon>Bacilli</taxon>
        <taxon>Bacillales</taxon>
        <taxon>Paenibacillaceae</taxon>
        <taxon>Paenibacillus</taxon>
    </lineage>
</organism>
<feature type="signal peptide" evidence="2">
    <location>
        <begin position="1"/>
        <end position="29"/>
    </location>
</feature>
<feature type="compositionally biased region" description="Polar residues" evidence="1">
    <location>
        <begin position="100"/>
        <end position="124"/>
    </location>
</feature>
<name>A0A1T2XEP4_9BACL</name>
<evidence type="ECO:0000313" key="4">
    <source>
        <dbReference type="Proteomes" id="UP000190188"/>
    </source>
</evidence>
<evidence type="ECO:0008006" key="5">
    <source>
        <dbReference type="Google" id="ProtNLM"/>
    </source>
</evidence>
<feature type="region of interest" description="Disordered" evidence="1">
    <location>
        <begin position="85"/>
        <end position="155"/>
    </location>
</feature>
<dbReference type="STRING" id="1324314.BVG16_10715"/>
<feature type="compositionally biased region" description="Low complexity" evidence="1">
    <location>
        <begin position="48"/>
        <end position="58"/>
    </location>
</feature>
<dbReference type="AlphaFoldDB" id="A0A1T2XEP4"/>
<feature type="compositionally biased region" description="Polar residues" evidence="1">
    <location>
        <begin position="32"/>
        <end position="45"/>
    </location>
</feature>
<dbReference type="PROSITE" id="PS51257">
    <property type="entry name" value="PROKAR_LIPOPROTEIN"/>
    <property type="match status" value="1"/>
</dbReference>
<protein>
    <recommendedName>
        <fullName evidence="5">DUF5666 domain-containing protein</fullName>
    </recommendedName>
</protein>
<feature type="compositionally biased region" description="Basic and acidic residues" evidence="1">
    <location>
        <begin position="130"/>
        <end position="143"/>
    </location>
</feature>
<accession>A0A1T2XEP4</accession>
<dbReference type="RefSeq" id="WP_078498572.1">
    <property type="nucleotide sequence ID" value="NZ_MSZX01000004.1"/>
</dbReference>
<proteinExistence type="predicted"/>
<evidence type="ECO:0000256" key="1">
    <source>
        <dbReference type="SAM" id="MobiDB-lite"/>
    </source>
</evidence>
<evidence type="ECO:0000313" key="3">
    <source>
        <dbReference type="EMBL" id="OPA78349.1"/>
    </source>
</evidence>
<reference evidence="3 4" key="1">
    <citation type="submission" date="2017-01" db="EMBL/GenBank/DDBJ databases">
        <title>Genome analysis of Paenibacillus selenitrireducens ES3-24.</title>
        <authorList>
            <person name="Xu D."/>
            <person name="Yao R."/>
            <person name="Zheng S."/>
        </authorList>
    </citation>
    <scope>NUCLEOTIDE SEQUENCE [LARGE SCALE GENOMIC DNA]</scope>
    <source>
        <strain evidence="3 4">ES3-24</strain>
    </source>
</reference>
<evidence type="ECO:0000256" key="2">
    <source>
        <dbReference type="SAM" id="SignalP"/>
    </source>
</evidence>
<comment type="caution">
    <text evidence="3">The sequence shown here is derived from an EMBL/GenBank/DDBJ whole genome shotgun (WGS) entry which is preliminary data.</text>
</comment>
<keyword evidence="4" id="KW-1185">Reference proteome</keyword>
<dbReference type="OrthoDB" id="2607865at2"/>
<gene>
    <name evidence="3" type="ORF">BVG16_10715</name>
</gene>
<keyword evidence="2" id="KW-0732">Signal</keyword>
<feature type="chain" id="PRO_5038698487" description="DUF5666 domain-containing protein" evidence="2">
    <location>
        <begin position="30"/>
        <end position="228"/>
    </location>
</feature>
<dbReference type="EMBL" id="MSZX01000004">
    <property type="protein sequence ID" value="OPA78349.1"/>
    <property type="molecule type" value="Genomic_DNA"/>
</dbReference>